<feature type="transmembrane region" description="Helical" evidence="6">
    <location>
        <begin position="102"/>
        <end position="123"/>
    </location>
</feature>
<dbReference type="EMBL" id="CP117268">
    <property type="protein sequence ID" value="WFS25214.1"/>
    <property type="molecule type" value="Genomic_DNA"/>
</dbReference>
<proteinExistence type="predicted"/>
<dbReference type="PANTHER" id="PTHR37422:SF13">
    <property type="entry name" value="LIPOPOLYSACCHARIDE BIOSYNTHESIS PROTEIN PA4999-RELATED"/>
    <property type="match status" value="1"/>
</dbReference>
<dbReference type="InterPro" id="IPR051533">
    <property type="entry name" value="WaaL-like"/>
</dbReference>
<keyword evidence="9" id="KW-1185">Reference proteome</keyword>
<feature type="region of interest" description="Disordered" evidence="5">
    <location>
        <begin position="396"/>
        <end position="421"/>
    </location>
</feature>
<keyword evidence="2 6" id="KW-0812">Transmembrane</keyword>
<feature type="transmembrane region" description="Helical" evidence="6">
    <location>
        <begin position="44"/>
        <end position="63"/>
    </location>
</feature>
<dbReference type="GO" id="GO:0016874">
    <property type="term" value="F:ligase activity"/>
    <property type="evidence" value="ECO:0007669"/>
    <property type="project" value="UniProtKB-KW"/>
</dbReference>
<dbReference type="Proteomes" id="UP000318939">
    <property type="component" value="Plasmid unnamed1"/>
</dbReference>
<evidence type="ECO:0000256" key="5">
    <source>
        <dbReference type="SAM" id="MobiDB-lite"/>
    </source>
</evidence>
<feature type="transmembrane region" description="Helical" evidence="6">
    <location>
        <begin position="166"/>
        <end position="183"/>
    </location>
</feature>
<sequence>MRNIVIFVLLTRASLEGVDGLGAAFNALLIVIGLFSATQTRKLYVNLALLSWVPYLSFMLFSLTYSSAPSAGFRLFLQTCTFPSILLSVFYVCDNRKYIKKVLFAIICSSLTQIPVAFLQLALGGAERSVKGTFTHPNIFAFYLVALILATYLFFQLPQLGNSRRVIVYLRTSVFFFFMLLIATETRSAWIAIAASLILLGVFADRRLLYPLVLAPLLLFVPQVSERLSDLKTPQVETTIDDVGKGGVVVDSYTWRKLLWDSALTYSEESRVLGEGAGSFNHDTEIFFPIAPDMDAHSAYIHTIYELGITGLLLYLFTFSLPFFFIWKRRARNPKAAWTTLSLILAHAIEAYSDNTIFYLAYDWYAFSILAVGVVIVSQPNHLYEQHRRKLRGDPRITQKVGGSSPGTVHSGTTRAATNPS</sequence>
<feature type="transmembrane region" description="Helical" evidence="6">
    <location>
        <begin position="20"/>
        <end position="37"/>
    </location>
</feature>
<keyword evidence="3 6" id="KW-1133">Transmembrane helix</keyword>
<evidence type="ECO:0000313" key="9">
    <source>
        <dbReference type="Proteomes" id="UP000318939"/>
    </source>
</evidence>
<name>A0ABY8INB8_9HYPH</name>
<gene>
    <name evidence="8" type="ORF">PR018_23480</name>
</gene>
<feature type="compositionally biased region" description="Polar residues" evidence="5">
    <location>
        <begin position="406"/>
        <end position="421"/>
    </location>
</feature>
<feature type="transmembrane region" description="Helical" evidence="6">
    <location>
        <begin position="304"/>
        <end position="327"/>
    </location>
</feature>
<organism evidence="8 9">
    <name type="scientific">Rhizobium rhododendri</name>
    <dbReference type="NCBI Taxonomy" id="2506430"/>
    <lineage>
        <taxon>Bacteria</taxon>
        <taxon>Pseudomonadati</taxon>
        <taxon>Pseudomonadota</taxon>
        <taxon>Alphaproteobacteria</taxon>
        <taxon>Hyphomicrobiales</taxon>
        <taxon>Rhizobiaceae</taxon>
        <taxon>Rhizobium/Agrobacterium group</taxon>
        <taxon>Rhizobium</taxon>
    </lineage>
</organism>
<evidence type="ECO:0000256" key="3">
    <source>
        <dbReference type="ARBA" id="ARBA00022989"/>
    </source>
</evidence>
<keyword evidence="8" id="KW-0436">Ligase</keyword>
<evidence type="ECO:0000256" key="6">
    <source>
        <dbReference type="SAM" id="Phobius"/>
    </source>
</evidence>
<evidence type="ECO:0000256" key="4">
    <source>
        <dbReference type="ARBA" id="ARBA00023136"/>
    </source>
</evidence>
<accession>A0ABY8INB8</accession>
<evidence type="ECO:0000256" key="2">
    <source>
        <dbReference type="ARBA" id="ARBA00022692"/>
    </source>
</evidence>
<feature type="transmembrane region" description="Helical" evidence="6">
    <location>
        <begin position="364"/>
        <end position="384"/>
    </location>
</feature>
<keyword evidence="4 6" id="KW-0472">Membrane</keyword>
<evidence type="ECO:0000259" key="7">
    <source>
        <dbReference type="Pfam" id="PF04932"/>
    </source>
</evidence>
<feature type="transmembrane region" description="Helical" evidence="6">
    <location>
        <begin position="135"/>
        <end position="154"/>
    </location>
</feature>
<dbReference type="Pfam" id="PF04932">
    <property type="entry name" value="Wzy_C"/>
    <property type="match status" value="1"/>
</dbReference>
<dbReference type="RefSeq" id="WP_244615592.1">
    <property type="nucleotide sequence ID" value="NZ_CP117268.1"/>
</dbReference>
<reference evidence="8 9" key="2">
    <citation type="journal article" date="2023" name="MicrobiologyOpen">
        <title>Genomics of the tumorigenes clade of the family Rhizobiaceae and description of Rhizobium rhododendri sp. nov.</title>
        <authorList>
            <person name="Kuzmanovic N."/>
            <person name="diCenzo G.C."/>
            <person name="Bunk B."/>
            <person name="Sproeer C."/>
            <person name="Fruehling A."/>
            <person name="Neumann-Schaal M."/>
            <person name="Overmann J."/>
            <person name="Smalla K."/>
        </authorList>
    </citation>
    <scope>NUCLEOTIDE SEQUENCE [LARGE SCALE GENOMIC DNA]</scope>
    <source>
        <strain evidence="9">rho-6.2</strain>
        <plasmid evidence="8 9">unnamed1</plasmid>
    </source>
</reference>
<comment type="subcellular location">
    <subcellularLocation>
        <location evidence="1">Membrane</location>
        <topology evidence="1">Multi-pass membrane protein</topology>
    </subcellularLocation>
</comment>
<evidence type="ECO:0000313" key="8">
    <source>
        <dbReference type="EMBL" id="WFS25214.1"/>
    </source>
</evidence>
<geneLocation type="plasmid" evidence="8 9">
    <name>unnamed1</name>
</geneLocation>
<feature type="transmembrane region" description="Helical" evidence="6">
    <location>
        <begin position="189"/>
        <end position="204"/>
    </location>
</feature>
<reference evidence="8 9" key="1">
    <citation type="journal article" date="2019" name="Phytopathology">
        <title>A Novel Group of Rhizobium tumorigenes-Like Agrobacteria Associated with Crown Gall Disease of Rhododendron and Blueberry.</title>
        <authorList>
            <person name="Kuzmanovic N."/>
            <person name="Behrens P."/>
            <person name="Idczak E."/>
            <person name="Wagner S."/>
            <person name="Gotz M."/>
            <person name="Sproer C."/>
            <person name="Bunk B."/>
            <person name="Overmann J."/>
            <person name="Smalla K."/>
        </authorList>
    </citation>
    <scope>NUCLEOTIDE SEQUENCE [LARGE SCALE GENOMIC DNA]</scope>
    <source>
        <strain evidence="9">rho-6.2</strain>
    </source>
</reference>
<keyword evidence="8" id="KW-0614">Plasmid</keyword>
<dbReference type="PANTHER" id="PTHR37422">
    <property type="entry name" value="TEICHURONIC ACID BIOSYNTHESIS PROTEIN TUAE"/>
    <property type="match status" value="1"/>
</dbReference>
<evidence type="ECO:0000256" key="1">
    <source>
        <dbReference type="ARBA" id="ARBA00004141"/>
    </source>
</evidence>
<feature type="transmembrane region" description="Helical" evidence="6">
    <location>
        <begin position="75"/>
        <end position="93"/>
    </location>
</feature>
<dbReference type="InterPro" id="IPR007016">
    <property type="entry name" value="O-antigen_ligase-rel_domated"/>
</dbReference>
<protein>
    <submittedName>
        <fullName evidence="8">O-antigen ligase family protein</fullName>
    </submittedName>
</protein>
<feature type="domain" description="O-antigen ligase-related" evidence="7">
    <location>
        <begin position="174"/>
        <end position="316"/>
    </location>
</feature>